<comment type="caution">
    <text evidence="1">The sequence shown here is derived from an EMBL/GenBank/DDBJ whole genome shotgun (WGS) entry which is preliminary data.</text>
</comment>
<accession>A0A5C5YVC7</accession>
<dbReference type="Proteomes" id="UP000315010">
    <property type="component" value="Unassembled WGS sequence"/>
</dbReference>
<dbReference type="EMBL" id="SJPJ01000001">
    <property type="protein sequence ID" value="TWT78968.1"/>
    <property type="molecule type" value="Genomic_DNA"/>
</dbReference>
<evidence type="ECO:0000313" key="1">
    <source>
        <dbReference type="EMBL" id="TWT78968.1"/>
    </source>
</evidence>
<organism evidence="1 2">
    <name type="scientific">Novipirellula herctigrandis</name>
    <dbReference type="NCBI Taxonomy" id="2527986"/>
    <lineage>
        <taxon>Bacteria</taxon>
        <taxon>Pseudomonadati</taxon>
        <taxon>Planctomycetota</taxon>
        <taxon>Planctomycetia</taxon>
        <taxon>Pirellulales</taxon>
        <taxon>Pirellulaceae</taxon>
        <taxon>Novipirellula</taxon>
    </lineage>
</organism>
<protein>
    <submittedName>
        <fullName evidence="1">Uncharacterized protein</fullName>
    </submittedName>
</protein>
<name>A0A5C5YVC7_9BACT</name>
<reference evidence="1 2" key="1">
    <citation type="submission" date="2019-02" db="EMBL/GenBank/DDBJ databases">
        <title>Deep-cultivation of Planctomycetes and their phenomic and genomic characterization uncovers novel biology.</title>
        <authorList>
            <person name="Wiegand S."/>
            <person name="Jogler M."/>
            <person name="Boedeker C."/>
            <person name="Pinto D."/>
            <person name="Vollmers J."/>
            <person name="Rivas-Marin E."/>
            <person name="Kohn T."/>
            <person name="Peeters S.H."/>
            <person name="Heuer A."/>
            <person name="Rast P."/>
            <person name="Oberbeckmann S."/>
            <person name="Bunk B."/>
            <person name="Jeske O."/>
            <person name="Meyerdierks A."/>
            <person name="Storesund J.E."/>
            <person name="Kallscheuer N."/>
            <person name="Luecker S."/>
            <person name="Lage O.M."/>
            <person name="Pohl T."/>
            <person name="Merkel B.J."/>
            <person name="Hornburger P."/>
            <person name="Mueller R.-W."/>
            <person name="Bruemmer F."/>
            <person name="Labrenz M."/>
            <person name="Spormann A.M."/>
            <person name="Op Den Camp H."/>
            <person name="Overmann J."/>
            <person name="Amann R."/>
            <person name="Jetten M.S.M."/>
            <person name="Mascher T."/>
            <person name="Medema M.H."/>
            <person name="Devos D.P."/>
            <person name="Kaster A.-K."/>
            <person name="Ovreas L."/>
            <person name="Rohde M."/>
            <person name="Galperin M.Y."/>
            <person name="Jogler C."/>
        </authorList>
    </citation>
    <scope>NUCLEOTIDE SEQUENCE [LARGE SCALE GENOMIC DNA]</scope>
    <source>
        <strain evidence="1 2">CA13</strain>
    </source>
</reference>
<gene>
    <name evidence="1" type="ORF">CA13_03650</name>
</gene>
<dbReference type="AlphaFoldDB" id="A0A5C5YVC7"/>
<keyword evidence="2" id="KW-1185">Reference proteome</keyword>
<evidence type="ECO:0000313" key="2">
    <source>
        <dbReference type="Proteomes" id="UP000315010"/>
    </source>
</evidence>
<dbReference type="OrthoDB" id="254956at2"/>
<proteinExistence type="predicted"/>
<sequence length="414" mass="47635">MSDDHLQSTALSVLLGVTHEGCPEQRHVYLQQFCETYSKPLVTFLTVNELCSSEMAEDLVQDFWLHKMIEPAPDQTLVAKYLTVRQNDPQASFRAYLCESLTNDVDGYQPSHAAKEQQPIQRLDANDLDRAIGVTDHQSFDFVWANYLLENVLWKVRKECLLNGHDLKWKIFLRLFLSPKSPDEPRQTYSDLAGQFGIRSTKEIGNAWITVKRMFVRNFNSVVRDYLPANSVEESISDAKQEVKSMLFELSSSGRLWLYTEDWELDSEPSPSSAKTSQFSASHLFRTRRDFEFGWRDFLGQPLSESLGLDAKPWNHLTFASLLKNPALRLKQLSELHKRSKQLGRRTDLQSPEEFLYPIGFYAIVYFVAIAIAKSNHGADISSHTAQQLSRRTKTVADSSWIDEDSRQWLDRLL</sequence>
<dbReference type="RefSeq" id="WP_146394154.1">
    <property type="nucleotide sequence ID" value="NZ_SJPJ01000001.1"/>
</dbReference>